<organism evidence="2 4">
    <name type="scientific">Carpediemonas membranifera</name>
    <dbReference type="NCBI Taxonomy" id="201153"/>
    <lineage>
        <taxon>Eukaryota</taxon>
        <taxon>Metamonada</taxon>
        <taxon>Carpediemonas-like organisms</taxon>
        <taxon>Carpediemonas</taxon>
    </lineage>
</organism>
<dbReference type="Proteomes" id="UP000717585">
    <property type="component" value="Unassembled WGS sequence"/>
</dbReference>
<dbReference type="Gene3D" id="2.170.270.10">
    <property type="entry name" value="SET domain"/>
    <property type="match status" value="1"/>
</dbReference>
<evidence type="ECO:0000313" key="3">
    <source>
        <dbReference type="EMBL" id="KAG9394026.1"/>
    </source>
</evidence>
<protein>
    <recommendedName>
        <fullName evidence="5">SET domain-containing protein</fullName>
    </recommendedName>
</protein>
<evidence type="ECO:0000313" key="1">
    <source>
        <dbReference type="EMBL" id="KAG9392109.1"/>
    </source>
</evidence>
<dbReference type="SUPFAM" id="SSF82199">
    <property type="entry name" value="SET domain"/>
    <property type="match status" value="1"/>
</dbReference>
<dbReference type="EMBL" id="JAHDYR010000017">
    <property type="protein sequence ID" value="KAG9394026.1"/>
    <property type="molecule type" value="Genomic_DNA"/>
</dbReference>
<evidence type="ECO:0000313" key="4">
    <source>
        <dbReference type="Proteomes" id="UP000717585"/>
    </source>
</evidence>
<dbReference type="AlphaFoldDB" id="A0A8J6AS40"/>
<dbReference type="EMBL" id="JAHDYR010000035">
    <property type="protein sequence ID" value="KAG9392653.1"/>
    <property type="molecule type" value="Genomic_DNA"/>
</dbReference>
<dbReference type="InterPro" id="IPR046341">
    <property type="entry name" value="SET_dom_sf"/>
</dbReference>
<reference evidence="2" key="1">
    <citation type="submission" date="2021-05" db="EMBL/GenBank/DDBJ databases">
        <title>A free-living protist that lacks canonical eukaryotic 1 DNA replication and segregation systems.</title>
        <authorList>
            <person name="Salas-Leiva D.E."/>
            <person name="Tromer E.C."/>
            <person name="Curtis B.A."/>
            <person name="Jerlstrom-Hultqvist J."/>
            <person name="Kolisko M."/>
            <person name="Yi Z."/>
            <person name="Salas-Leiva J.S."/>
            <person name="Gallot-Lavallee L."/>
            <person name="Kops G.J.P.L."/>
            <person name="Archibald J.M."/>
            <person name="Simpson A.G.B."/>
            <person name="Roger A.J."/>
        </authorList>
    </citation>
    <scope>NUCLEOTIDE SEQUENCE</scope>
    <source>
        <strain evidence="2">BICM</strain>
    </source>
</reference>
<gene>
    <name evidence="3" type="ORF">J8273_4387</name>
    <name evidence="1" type="ORF">J8273_5083</name>
    <name evidence="2" type="ORF">J8273_6021</name>
</gene>
<dbReference type="EMBL" id="JAHDYR010000038">
    <property type="protein sequence ID" value="KAG9392109.1"/>
    <property type="molecule type" value="Genomic_DNA"/>
</dbReference>
<evidence type="ECO:0008006" key="5">
    <source>
        <dbReference type="Google" id="ProtNLM"/>
    </source>
</evidence>
<proteinExistence type="predicted"/>
<name>A0A8J6AS40_9EUKA</name>
<comment type="caution">
    <text evidence="2">The sequence shown here is derived from an EMBL/GenBank/DDBJ whole genome shotgun (WGS) entry which is preliminary data.</text>
</comment>
<keyword evidence="4" id="KW-1185">Reference proteome</keyword>
<accession>A0A8J6AS40</accession>
<sequence length="238" mass="26573">MHTIMIPHVATDGSEEEENITMSLDDYEKLMSLKKLSKEDREQFLGAGGKKADSEHAGEELLENGIAKTADGILLEPQKSLMGTDVGQGVISSHRIDVGSLVGVYAGEVIHERQSNGNYDYLIDGTQFCVSANPETIGVHRINDNPVVTNVQCHIGHVLVRVAADETKLLPLLFFVCVRTIHPYEYLSLEYDHHYWAQGEWERLPLFVVSFKRLAQNASLHGISSARETARQYLRLAE</sequence>
<evidence type="ECO:0000313" key="2">
    <source>
        <dbReference type="EMBL" id="KAG9392653.1"/>
    </source>
</evidence>